<organism evidence="1 2">
    <name type="scientific">Lymnaea stagnalis</name>
    <name type="common">Great pond snail</name>
    <name type="synonym">Helix stagnalis</name>
    <dbReference type="NCBI Taxonomy" id="6523"/>
    <lineage>
        <taxon>Eukaryota</taxon>
        <taxon>Metazoa</taxon>
        <taxon>Spiralia</taxon>
        <taxon>Lophotrochozoa</taxon>
        <taxon>Mollusca</taxon>
        <taxon>Gastropoda</taxon>
        <taxon>Heterobranchia</taxon>
        <taxon>Euthyneura</taxon>
        <taxon>Panpulmonata</taxon>
        <taxon>Hygrophila</taxon>
        <taxon>Lymnaeoidea</taxon>
        <taxon>Lymnaeidae</taxon>
        <taxon>Lymnaea</taxon>
    </lineage>
</organism>
<protein>
    <submittedName>
        <fullName evidence="1">Uncharacterized protein</fullName>
    </submittedName>
</protein>
<keyword evidence="2" id="KW-1185">Reference proteome</keyword>
<dbReference type="Pfam" id="PF06581">
    <property type="entry name" value="p31comet"/>
    <property type="match status" value="1"/>
</dbReference>
<feature type="non-terminal residue" evidence="1">
    <location>
        <position position="56"/>
    </location>
</feature>
<comment type="caution">
    <text evidence="1">The sequence shown here is derived from an EMBL/GenBank/DDBJ whole genome shotgun (WGS) entry which is preliminary data.</text>
</comment>
<dbReference type="Proteomes" id="UP001497497">
    <property type="component" value="Unassembled WGS sequence"/>
</dbReference>
<dbReference type="GO" id="GO:0007096">
    <property type="term" value="P:regulation of exit from mitosis"/>
    <property type="evidence" value="ECO:0007669"/>
    <property type="project" value="InterPro"/>
</dbReference>
<gene>
    <name evidence="1" type="ORF">GSLYS_00007604001</name>
</gene>
<dbReference type="InterPro" id="IPR009511">
    <property type="entry name" value="MAD1/Cdc20-bound-Mad2-bd"/>
</dbReference>
<dbReference type="AlphaFoldDB" id="A0AAV2HHX9"/>
<name>A0AAV2HHX9_LYMST</name>
<dbReference type="EMBL" id="CAXITT010000148">
    <property type="protein sequence ID" value="CAL1533644.1"/>
    <property type="molecule type" value="Genomic_DNA"/>
</dbReference>
<dbReference type="InterPro" id="IPR053729">
    <property type="entry name" value="MAD2L1BP_domain_sf"/>
</dbReference>
<evidence type="ECO:0000313" key="1">
    <source>
        <dbReference type="EMBL" id="CAL1533644.1"/>
    </source>
</evidence>
<accession>A0AAV2HHX9</accession>
<proteinExistence type="predicted"/>
<reference evidence="1 2" key="1">
    <citation type="submission" date="2024-04" db="EMBL/GenBank/DDBJ databases">
        <authorList>
            <consortium name="Genoscope - CEA"/>
            <person name="William W."/>
        </authorList>
    </citation>
    <scope>NUCLEOTIDE SEQUENCE [LARGE SCALE GENOMIC DNA]</scope>
</reference>
<sequence>MFSHDIVFDGALMSNTRASLVIELIKYFLYERQQIPLPLDQLKSHICDFGKKSNCR</sequence>
<dbReference type="Gene3D" id="3.30.900.20">
    <property type="match status" value="1"/>
</dbReference>
<dbReference type="GO" id="GO:0005634">
    <property type="term" value="C:nucleus"/>
    <property type="evidence" value="ECO:0007669"/>
    <property type="project" value="InterPro"/>
</dbReference>
<evidence type="ECO:0000313" key="2">
    <source>
        <dbReference type="Proteomes" id="UP001497497"/>
    </source>
</evidence>